<sequence>MAMDIICLPVHKGFGFKIEGAGMTPSQPGIQYKMFIIWSYSMKTSRRVIFLTPHNVSCTIPIQGLLDCGETICNGTAQMFFNSALVSSDCGTCKFISSPSKSALYGEVTDKFNLKVEVVIHQVTFDLPTILKNNVTSTLVVSQVNTVTGITNNVLGTWMLIWTITDKLCQLLDVEWSDCFWVCQGTGNTLWNTDLIQLQVRITGNNSTSREINTLPHQVTSDTTFLTLKTSTDGLDWTTRLLQGLRLTGNIVIHIGGDVELQQGLEFSDDVLWRTIHFQLLDVDVGLHDISQFISQIIFTSLSIVEGNRWSDWWWWDWQDGQD</sequence>
<accession>A0A9P8TM19</accession>
<proteinExistence type="predicted"/>
<reference evidence="1" key="2">
    <citation type="submission" date="2021-01" db="EMBL/GenBank/DDBJ databases">
        <authorList>
            <person name="Schikora-Tamarit M.A."/>
        </authorList>
    </citation>
    <scope>NUCLEOTIDE SEQUENCE</scope>
    <source>
        <strain evidence="1">CBS2887</strain>
    </source>
</reference>
<evidence type="ECO:0000313" key="2">
    <source>
        <dbReference type="Proteomes" id="UP000774326"/>
    </source>
</evidence>
<comment type="caution">
    <text evidence="1">The sequence shown here is derived from an EMBL/GenBank/DDBJ whole genome shotgun (WGS) entry which is preliminary data.</text>
</comment>
<dbReference type="Proteomes" id="UP000774326">
    <property type="component" value="Unassembled WGS sequence"/>
</dbReference>
<gene>
    <name evidence="1" type="ORF">WICPIJ_005344</name>
</gene>
<reference evidence="1" key="1">
    <citation type="journal article" date="2021" name="Open Biol.">
        <title>Shared evolutionary footprints suggest mitochondrial oxidative damage underlies multiple complex I losses in fungi.</title>
        <authorList>
            <person name="Schikora-Tamarit M.A."/>
            <person name="Marcet-Houben M."/>
            <person name="Nosek J."/>
            <person name="Gabaldon T."/>
        </authorList>
    </citation>
    <scope>NUCLEOTIDE SEQUENCE</scope>
    <source>
        <strain evidence="1">CBS2887</strain>
    </source>
</reference>
<keyword evidence="2" id="KW-1185">Reference proteome</keyword>
<protein>
    <submittedName>
        <fullName evidence="1">Uncharacterized protein</fullName>
    </submittedName>
</protein>
<evidence type="ECO:0000313" key="1">
    <source>
        <dbReference type="EMBL" id="KAH3683660.1"/>
    </source>
</evidence>
<name>A0A9P8TM19_WICPI</name>
<organism evidence="1 2">
    <name type="scientific">Wickerhamomyces pijperi</name>
    <name type="common">Yeast</name>
    <name type="synonym">Pichia pijperi</name>
    <dbReference type="NCBI Taxonomy" id="599730"/>
    <lineage>
        <taxon>Eukaryota</taxon>
        <taxon>Fungi</taxon>
        <taxon>Dikarya</taxon>
        <taxon>Ascomycota</taxon>
        <taxon>Saccharomycotina</taxon>
        <taxon>Saccharomycetes</taxon>
        <taxon>Phaffomycetales</taxon>
        <taxon>Wickerhamomycetaceae</taxon>
        <taxon>Wickerhamomyces</taxon>
    </lineage>
</organism>
<dbReference type="OrthoDB" id="10612847at2759"/>
<dbReference type="EMBL" id="JAEUBG010003009">
    <property type="protein sequence ID" value="KAH3683660.1"/>
    <property type="molecule type" value="Genomic_DNA"/>
</dbReference>
<dbReference type="AlphaFoldDB" id="A0A9P8TM19"/>